<sequence length="90" mass="10260">MAKFAANLSMLFTEYPFIERFAQASHAGFHGVEYLFPYDFSADELVSQLHQHNLTQVLFNLPAGNWQEGERGIACHPGRAKEFRRAFPGQ</sequence>
<dbReference type="Proteomes" id="UP000254716">
    <property type="component" value="Unassembled WGS sequence"/>
</dbReference>
<protein>
    <submittedName>
        <fullName evidence="1">Regulatory protein GclR</fullName>
        <ecNumber evidence="1">5.3.1.22</ecNumber>
    </submittedName>
</protein>
<evidence type="ECO:0000313" key="1">
    <source>
        <dbReference type="EMBL" id="STJ16419.1"/>
    </source>
</evidence>
<proteinExistence type="predicted"/>
<dbReference type="PANTHER" id="PTHR43489">
    <property type="entry name" value="ISOMERASE"/>
    <property type="match status" value="1"/>
</dbReference>
<keyword evidence="1" id="KW-0413">Isomerase</keyword>
<dbReference type="SUPFAM" id="SSF51658">
    <property type="entry name" value="Xylose isomerase-like"/>
    <property type="match status" value="1"/>
</dbReference>
<reference evidence="1 2" key="1">
    <citation type="submission" date="2018-06" db="EMBL/GenBank/DDBJ databases">
        <authorList>
            <consortium name="Pathogen Informatics"/>
            <person name="Doyle S."/>
        </authorList>
    </citation>
    <scope>NUCLEOTIDE SEQUENCE [LARGE SCALE GENOMIC DNA]</scope>
    <source>
        <strain evidence="1 2">NCTC9081</strain>
    </source>
</reference>
<evidence type="ECO:0000313" key="2">
    <source>
        <dbReference type="Proteomes" id="UP000254716"/>
    </source>
</evidence>
<gene>
    <name evidence="1" type="primary">gclR_2</name>
    <name evidence="1" type="ORF">NCTC9081_01806</name>
</gene>
<dbReference type="EC" id="5.3.1.22" evidence="1"/>
<name>A0A376VZ37_ECOLX</name>
<accession>A0A376VZ37</accession>
<dbReference type="GO" id="GO:0046487">
    <property type="term" value="P:glyoxylate metabolic process"/>
    <property type="evidence" value="ECO:0007669"/>
    <property type="project" value="TreeGrafter"/>
</dbReference>
<dbReference type="InterPro" id="IPR036237">
    <property type="entry name" value="Xyl_isomerase-like_sf"/>
</dbReference>
<organism evidence="1 2">
    <name type="scientific">Escherichia coli</name>
    <dbReference type="NCBI Taxonomy" id="562"/>
    <lineage>
        <taxon>Bacteria</taxon>
        <taxon>Pseudomonadati</taxon>
        <taxon>Pseudomonadota</taxon>
        <taxon>Gammaproteobacteria</taxon>
        <taxon>Enterobacterales</taxon>
        <taxon>Enterobacteriaceae</taxon>
        <taxon>Escherichia</taxon>
    </lineage>
</organism>
<dbReference type="AlphaFoldDB" id="A0A376VZ37"/>
<dbReference type="EMBL" id="UGCV01000008">
    <property type="protein sequence ID" value="STJ16419.1"/>
    <property type="molecule type" value="Genomic_DNA"/>
</dbReference>
<dbReference type="PANTHER" id="PTHR43489:SF13">
    <property type="entry name" value="HYDROXYPYRUVATE ISOMERASE"/>
    <property type="match status" value="1"/>
</dbReference>
<dbReference type="InterPro" id="IPR050417">
    <property type="entry name" value="Sugar_Epim/Isomerase"/>
</dbReference>
<dbReference type="GO" id="GO:0008903">
    <property type="term" value="F:hydroxypyruvate isomerase activity"/>
    <property type="evidence" value="ECO:0007669"/>
    <property type="project" value="UniProtKB-EC"/>
</dbReference>
<dbReference type="Gene3D" id="3.20.20.150">
    <property type="entry name" value="Divalent-metal-dependent TIM barrel enzymes"/>
    <property type="match status" value="1"/>
</dbReference>